<dbReference type="Pfam" id="PF04860">
    <property type="entry name" value="Phage_portal"/>
    <property type="match status" value="1"/>
</dbReference>
<accession>A0ABV6NFX7</accession>
<dbReference type="EMBL" id="JBHLTR010000016">
    <property type="protein sequence ID" value="MFC0559677.1"/>
    <property type="molecule type" value="Genomic_DNA"/>
</dbReference>
<gene>
    <name evidence="1" type="ORF">ACFFH4_11530</name>
</gene>
<evidence type="ECO:0000313" key="1">
    <source>
        <dbReference type="EMBL" id="MFC0559677.1"/>
    </source>
</evidence>
<sequence length="411" mass="46646">MRDFFNRFSPNNAVQLNSPDLLKMLGLDSSVSSNRLSEVSYFTSLRLLSESLAKLPLKMYQDTEDGTEEVHGNDLYNLLKNRPNPYITPSSFWAAVELNRNHHGNSYVYISTSGSKIKSLWILPSDQVEIWVDDAGIFNKEHAIWYIYTDKQTSQRYKFRHDQVLHFKTSMSLDGISGLAIKDILRLTVENAQRNTSYLNNFYKNGLMGKAVVYYTGDLKNARKMAEKIEGFASGTSNAGRIVPLPVGFQLQPLNINMTDAQFLPISKYTALQIAGAFGIKPSMINDYDKGNYANVESQQRDFYVNTLLAILKSYEEEIQFKLLTNDEIKNGYKFKFNTHAILRADFEKQMEGLTKAVNSGIYTRNEAREKLDLPRNENGDDLTVNGTFIKVEDVGKQYGIDNSVEGGDNE</sequence>
<proteinExistence type="predicted"/>
<protein>
    <submittedName>
        <fullName evidence="1">Phage portal protein</fullName>
    </submittedName>
</protein>
<organism evidence="1 2">
    <name type="scientific">Halalkalibacter alkalisediminis</name>
    <dbReference type="NCBI Taxonomy" id="935616"/>
    <lineage>
        <taxon>Bacteria</taxon>
        <taxon>Bacillati</taxon>
        <taxon>Bacillota</taxon>
        <taxon>Bacilli</taxon>
        <taxon>Bacillales</taxon>
        <taxon>Bacillaceae</taxon>
        <taxon>Halalkalibacter</taxon>
    </lineage>
</organism>
<dbReference type="RefSeq" id="WP_273845802.1">
    <property type="nucleotide sequence ID" value="NZ_JAQQWT010000014.1"/>
</dbReference>
<name>A0ABV6NFX7_9BACI</name>
<dbReference type="InterPro" id="IPR006427">
    <property type="entry name" value="Portal_HK97"/>
</dbReference>
<comment type="caution">
    <text evidence="1">The sequence shown here is derived from an EMBL/GenBank/DDBJ whole genome shotgun (WGS) entry which is preliminary data.</text>
</comment>
<reference evidence="1 2" key="1">
    <citation type="submission" date="2024-09" db="EMBL/GenBank/DDBJ databases">
        <authorList>
            <person name="Sun Q."/>
            <person name="Mori K."/>
        </authorList>
    </citation>
    <scope>NUCLEOTIDE SEQUENCE [LARGE SCALE GENOMIC DNA]</scope>
    <source>
        <strain evidence="1 2">NCAIM B.02301</strain>
    </source>
</reference>
<evidence type="ECO:0000313" key="2">
    <source>
        <dbReference type="Proteomes" id="UP001589833"/>
    </source>
</evidence>
<dbReference type="NCBIfam" id="TIGR01537">
    <property type="entry name" value="portal_HK97"/>
    <property type="match status" value="1"/>
</dbReference>
<keyword evidence="2" id="KW-1185">Reference proteome</keyword>
<dbReference type="InterPro" id="IPR006944">
    <property type="entry name" value="Phage/GTA_portal"/>
</dbReference>
<dbReference type="Proteomes" id="UP001589833">
    <property type="component" value="Unassembled WGS sequence"/>
</dbReference>